<organism evidence="11 13">
    <name type="scientific">Didymodactylos carnosus</name>
    <dbReference type="NCBI Taxonomy" id="1234261"/>
    <lineage>
        <taxon>Eukaryota</taxon>
        <taxon>Metazoa</taxon>
        <taxon>Spiralia</taxon>
        <taxon>Gnathifera</taxon>
        <taxon>Rotifera</taxon>
        <taxon>Eurotatoria</taxon>
        <taxon>Bdelloidea</taxon>
        <taxon>Philodinida</taxon>
        <taxon>Philodinidae</taxon>
        <taxon>Didymodactylos</taxon>
    </lineage>
</organism>
<sequence length="1120" mass="130605">MAKKSGKTSHEADLVDDAFDSDTSLEKYINTTDNSPSTSSKTSSGSPQPKKRFLKEKTSIQNDLNKDPKFTSSIDNDLLRTDSRPLNPLAKPDLHIQNDSIVNSFSSSNLLEEKKNESTKLGMDTLDEEQEKAAFFKNLEQDKGATLDYGILNKQIEHDLLRHNTSDFGKTRNSFDDKATHSTPLHQANVLSKISLTNELDQECLEQDKLTRKVSQPSLEDVSKTTKTRSTSHNTEGDHELFRTVHRQQYDDIPISKMSTTSHPGFGSKTFVTTPKKYDQNSTSSKQVTTTKPKSINLTNNTLLKNLPSTRSTTTTKTATSRSPQNRQNNSFGIVFDDKPYETTRTSRPKSEPKKSALKQKNNEPRASLNVKIDDNLKENLAQERRNIEQLKFEKDRLVEKLKEVQNEHEKEIKQLRQDNYVLQAKVSTISEPSSSQQQGSGNAPSLPSDLSKRRELNELEKLVDGTQLENEKLCKKIKLIEQQQKQSEKSMFEENERLRQELIQTKNQLEQEDKYQRFNLNNNATITHHDNKLNGAIVLTDLNSNSSDNIYLLKQENERLNTKINSYEFREQTHSDDIMKLKKQLSWYTDTQMSNDQLKQQSLKQKIDEINDLKQKYHQLEVKYQQQEQQKSDDRTLRSLDQRRIQDLERQLKELEFITRKQQPSSQIAMTLNTTYDKHQMENKLRKVEEQLVEKRLYEEKLLKDLHISEQKYNYMKAIKMYEERLEHLESGIQSNSIQPIRRFEERLNDLLTKNENIVSSNEHTTLRQENEQLKFELEKEREKNTTGLQIQQQQQTQPLSARTTTLKPSHSSEQQSNINKTVPLKSTKRDLETIKLLRSDLERKNEELDKLRALYDAVCVQHKSLIAERDREKTRQAVLGNKPYSASRFIEAITPVELIQSENEDLKHLVKKLEHETAHRETELQRLRDEREFAIQTAIRSKDEEISQLRQQHKVELQRALTEISVNATDVRISELLRKVETQDVIIRQLKKQCEQAADNAKELAILRVSDDELRSTITKLENKLDDARLHQTPKMKHFQQLETKIQQLDSRLEKRERIQKDYKSSILKQQEDSNDDVYKLRSIIQQKNQEIERFHVELDTMLQLLKQLKGQDHNSFI</sequence>
<feature type="coiled-coil region" evidence="9">
    <location>
        <begin position="826"/>
        <end position="863"/>
    </location>
</feature>
<feature type="compositionally biased region" description="Low complexity" evidence="10">
    <location>
        <begin position="297"/>
        <end position="323"/>
    </location>
</feature>
<dbReference type="PANTHER" id="PTHR34031:SF1">
    <property type="entry name" value="CENTROSOMAL PROTEIN OF 162 KDA"/>
    <property type="match status" value="1"/>
</dbReference>
<reference evidence="11" key="1">
    <citation type="submission" date="2021-02" db="EMBL/GenBank/DDBJ databases">
        <authorList>
            <person name="Nowell W R."/>
        </authorList>
    </citation>
    <scope>NUCLEOTIDE SEQUENCE</scope>
</reference>
<dbReference type="InterPro" id="IPR038774">
    <property type="entry name" value="CEP162-like"/>
</dbReference>
<dbReference type="PANTHER" id="PTHR34031">
    <property type="entry name" value="CENTROSOMAL PROTEIN OF 162 KDA"/>
    <property type="match status" value="1"/>
</dbReference>
<comment type="caution">
    <text evidence="11">The sequence shown here is derived from an EMBL/GenBank/DDBJ whole genome shotgun (WGS) entry which is preliminary data.</text>
</comment>
<evidence type="ECO:0000256" key="3">
    <source>
        <dbReference type="ARBA" id="ARBA00021406"/>
    </source>
</evidence>
<feature type="region of interest" description="Disordered" evidence="10">
    <location>
        <begin position="428"/>
        <end position="451"/>
    </location>
</feature>
<feature type="compositionally biased region" description="Polar residues" evidence="10">
    <location>
        <begin position="800"/>
        <end position="822"/>
    </location>
</feature>
<dbReference type="GO" id="GO:0060271">
    <property type="term" value="P:cilium assembly"/>
    <property type="evidence" value="ECO:0007669"/>
    <property type="project" value="TreeGrafter"/>
</dbReference>
<evidence type="ECO:0000256" key="8">
    <source>
        <dbReference type="ARBA" id="ARBA00023212"/>
    </source>
</evidence>
<protein>
    <recommendedName>
        <fullName evidence="3">Centrosomal protein of 162 kDa</fullName>
    </recommendedName>
</protein>
<dbReference type="GO" id="GO:0005879">
    <property type="term" value="C:axonemal microtubule"/>
    <property type="evidence" value="ECO:0007669"/>
    <property type="project" value="TreeGrafter"/>
</dbReference>
<feature type="coiled-coil region" evidence="9">
    <location>
        <begin position="989"/>
        <end position="1061"/>
    </location>
</feature>
<proteinExistence type="inferred from homology"/>
<feature type="coiled-coil region" evidence="9">
    <location>
        <begin position="374"/>
        <end position="426"/>
    </location>
</feature>
<keyword evidence="6" id="KW-0970">Cilium biogenesis/degradation</keyword>
<name>A0A813WCE7_9BILA</name>
<feature type="compositionally biased region" description="Polar residues" evidence="10">
    <location>
        <begin position="280"/>
        <end position="296"/>
    </location>
</feature>
<evidence type="ECO:0000256" key="10">
    <source>
        <dbReference type="SAM" id="MobiDB-lite"/>
    </source>
</evidence>
<evidence type="ECO:0000256" key="7">
    <source>
        <dbReference type="ARBA" id="ARBA00023054"/>
    </source>
</evidence>
<evidence type="ECO:0000313" key="11">
    <source>
        <dbReference type="EMBL" id="CAF0853218.1"/>
    </source>
</evidence>
<feature type="region of interest" description="Disordered" evidence="10">
    <location>
        <begin position="26"/>
        <end position="80"/>
    </location>
</feature>
<dbReference type="Proteomes" id="UP000663829">
    <property type="component" value="Unassembled WGS sequence"/>
</dbReference>
<accession>A0A813WCE7</accession>
<dbReference type="EMBL" id="CAJNOQ010000941">
    <property type="protein sequence ID" value="CAF0853218.1"/>
    <property type="molecule type" value="Genomic_DNA"/>
</dbReference>
<feature type="region of interest" description="Disordered" evidence="10">
    <location>
        <begin position="1"/>
        <end position="20"/>
    </location>
</feature>
<dbReference type="EMBL" id="CAJOBC010000941">
    <property type="protein sequence ID" value="CAF3640916.1"/>
    <property type="molecule type" value="Genomic_DNA"/>
</dbReference>
<dbReference type="Proteomes" id="UP000681722">
    <property type="component" value="Unassembled WGS sequence"/>
</dbReference>
<evidence type="ECO:0000313" key="12">
    <source>
        <dbReference type="EMBL" id="CAF3640916.1"/>
    </source>
</evidence>
<evidence type="ECO:0000256" key="4">
    <source>
        <dbReference type="ARBA" id="ARBA00022490"/>
    </source>
</evidence>
<feature type="compositionally biased region" description="Low complexity" evidence="10">
    <location>
        <begin position="35"/>
        <end position="48"/>
    </location>
</feature>
<dbReference type="OrthoDB" id="2157184at2759"/>
<gene>
    <name evidence="11" type="ORF">GPM918_LOCUS6186</name>
    <name evidence="12" type="ORF">SRO942_LOCUS6186</name>
</gene>
<feature type="region of interest" description="Disordered" evidence="10">
    <location>
        <begin position="255"/>
        <end position="372"/>
    </location>
</feature>
<dbReference type="AlphaFoldDB" id="A0A813WCE7"/>
<evidence type="ECO:0000256" key="6">
    <source>
        <dbReference type="ARBA" id="ARBA00022794"/>
    </source>
</evidence>
<feature type="coiled-coil region" evidence="9">
    <location>
        <begin position="898"/>
        <end position="946"/>
    </location>
</feature>
<evidence type="ECO:0000256" key="9">
    <source>
        <dbReference type="SAM" id="Coils"/>
    </source>
</evidence>
<evidence type="ECO:0000256" key="5">
    <source>
        <dbReference type="ARBA" id="ARBA00022701"/>
    </source>
</evidence>
<keyword evidence="5" id="KW-0493">Microtubule</keyword>
<feature type="region of interest" description="Disordered" evidence="10">
    <location>
        <begin position="782"/>
        <end position="826"/>
    </location>
</feature>
<keyword evidence="8" id="KW-0206">Cytoskeleton</keyword>
<evidence type="ECO:0000313" key="13">
    <source>
        <dbReference type="Proteomes" id="UP000663829"/>
    </source>
</evidence>
<keyword evidence="4" id="KW-0963">Cytoplasm</keyword>
<dbReference type="GO" id="GO:0005814">
    <property type="term" value="C:centriole"/>
    <property type="evidence" value="ECO:0007669"/>
    <property type="project" value="UniProtKB-SubCell"/>
</dbReference>
<comment type="subcellular location">
    <subcellularLocation>
        <location evidence="1">Cytoplasm</location>
        <location evidence="1">Cytoskeleton</location>
        <location evidence="1">Microtubule organizing center</location>
        <location evidence="1">Centrosome</location>
        <location evidence="1">Centriole</location>
    </subcellularLocation>
</comment>
<feature type="coiled-coil region" evidence="9">
    <location>
        <begin position="457"/>
        <end position="516"/>
    </location>
</feature>
<comment type="similarity">
    <text evidence="2">Belongs to the CEP162 family.</text>
</comment>
<keyword evidence="13" id="KW-1185">Reference proteome</keyword>
<feature type="region of interest" description="Disordered" evidence="10">
    <location>
        <begin position="212"/>
        <end position="241"/>
    </location>
</feature>
<feature type="coiled-coil region" evidence="9">
    <location>
        <begin position="604"/>
        <end position="702"/>
    </location>
</feature>
<evidence type="ECO:0000256" key="2">
    <source>
        <dbReference type="ARBA" id="ARBA00009485"/>
    </source>
</evidence>
<evidence type="ECO:0000256" key="1">
    <source>
        <dbReference type="ARBA" id="ARBA00004114"/>
    </source>
</evidence>
<keyword evidence="7 9" id="KW-0175">Coiled coil</keyword>